<gene>
    <name evidence="3" type="ORF">B1R32_103137</name>
</gene>
<accession>A0A2S8SVP8</accession>
<dbReference type="EMBL" id="NIGF01000003">
    <property type="protein sequence ID" value="PQV64870.1"/>
    <property type="molecule type" value="Genomic_DNA"/>
</dbReference>
<organism evidence="3 4">
    <name type="scientific">Abditibacterium utsteinense</name>
    <dbReference type="NCBI Taxonomy" id="1960156"/>
    <lineage>
        <taxon>Bacteria</taxon>
        <taxon>Pseudomonadati</taxon>
        <taxon>Abditibacteriota</taxon>
        <taxon>Abditibacteriia</taxon>
        <taxon>Abditibacteriales</taxon>
        <taxon>Abditibacteriaceae</taxon>
        <taxon>Abditibacterium</taxon>
    </lineage>
</organism>
<evidence type="ECO:0000313" key="3">
    <source>
        <dbReference type="EMBL" id="PQV64870.1"/>
    </source>
</evidence>
<keyword evidence="2" id="KW-0812">Transmembrane</keyword>
<feature type="transmembrane region" description="Helical" evidence="2">
    <location>
        <begin position="50"/>
        <end position="69"/>
    </location>
</feature>
<dbReference type="RefSeq" id="WP_123580356.1">
    <property type="nucleotide sequence ID" value="NZ_NIGF01000003.1"/>
</dbReference>
<feature type="transmembrane region" description="Helical" evidence="2">
    <location>
        <begin position="6"/>
        <end position="29"/>
    </location>
</feature>
<evidence type="ECO:0000256" key="2">
    <source>
        <dbReference type="SAM" id="Phobius"/>
    </source>
</evidence>
<sequence>MNNSASRFFFAGLCLVCLVAIWCGALFEIGRQKRAATISKRHFRWRMMSALLWTLILGSFAYATLFSWPLNIADKVTARRFIALTSGATVLILPAFALIIFDFYLTVQTRRIQTVRMNQDLGEIARREIERAQAEAQNRETQNSEIQGGNAP</sequence>
<keyword evidence="2" id="KW-0472">Membrane</keyword>
<proteinExistence type="predicted"/>
<evidence type="ECO:0000256" key="1">
    <source>
        <dbReference type="SAM" id="MobiDB-lite"/>
    </source>
</evidence>
<keyword evidence="2" id="KW-1133">Transmembrane helix</keyword>
<comment type="caution">
    <text evidence="3">The sequence shown here is derived from an EMBL/GenBank/DDBJ whole genome shotgun (WGS) entry which is preliminary data.</text>
</comment>
<dbReference type="AlphaFoldDB" id="A0A2S8SVP8"/>
<feature type="compositionally biased region" description="Polar residues" evidence="1">
    <location>
        <begin position="141"/>
        <end position="152"/>
    </location>
</feature>
<reference evidence="3 4" key="1">
    <citation type="journal article" date="2018" name="Syst. Appl. Microbiol.">
        <title>Abditibacterium utsteinense sp. nov., the first cultivated member of candidate phylum FBP, isolated from ice-free Antarctic soil samples.</title>
        <authorList>
            <person name="Tahon G."/>
            <person name="Tytgat B."/>
            <person name="Lebbe L."/>
            <person name="Carlier A."/>
            <person name="Willems A."/>
        </authorList>
    </citation>
    <scope>NUCLEOTIDE SEQUENCE [LARGE SCALE GENOMIC DNA]</scope>
    <source>
        <strain evidence="3 4">LMG 29911</strain>
    </source>
</reference>
<name>A0A2S8SVP8_9BACT</name>
<dbReference type="InParanoid" id="A0A2S8SVP8"/>
<feature type="transmembrane region" description="Helical" evidence="2">
    <location>
        <begin position="81"/>
        <end position="107"/>
    </location>
</feature>
<protein>
    <submittedName>
        <fullName evidence="3">Uncharacterized protein</fullName>
    </submittedName>
</protein>
<feature type="region of interest" description="Disordered" evidence="1">
    <location>
        <begin position="133"/>
        <end position="152"/>
    </location>
</feature>
<evidence type="ECO:0000313" key="4">
    <source>
        <dbReference type="Proteomes" id="UP000237684"/>
    </source>
</evidence>
<keyword evidence="4" id="KW-1185">Reference proteome</keyword>
<dbReference type="Proteomes" id="UP000237684">
    <property type="component" value="Unassembled WGS sequence"/>
</dbReference>